<dbReference type="InterPro" id="IPR056435">
    <property type="entry name" value="DPOD/Z_N"/>
</dbReference>
<dbReference type="GO" id="GO:0016035">
    <property type="term" value="C:zeta DNA polymerase complex"/>
    <property type="evidence" value="ECO:0007669"/>
    <property type="project" value="InterPro"/>
</dbReference>
<organism evidence="5 6">
    <name type="scientific">Caenorhabditis angaria</name>
    <dbReference type="NCBI Taxonomy" id="860376"/>
    <lineage>
        <taxon>Eukaryota</taxon>
        <taxon>Metazoa</taxon>
        <taxon>Ecdysozoa</taxon>
        <taxon>Nematoda</taxon>
        <taxon>Chromadorea</taxon>
        <taxon>Rhabditida</taxon>
        <taxon>Rhabditina</taxon>
        <taxon>Rhabditomorpha</taxon>
        <taxon>Rhabditoidea</taxon>
        <taxon>Rhabditidae</taxon>
        <taxon>Peloderinae</taxon>
        <taxon>Caenorhabditis</taxon>
    </lineage>
</organism>
<comment type="caution">
    <text evidence="5">The sequence shown here is derived from an EMBL/GenBank/DDBJ whole genome shotgun (WGS) entry which is preliminary data.</text>
</comment>
<dbReference type="InterPro" id="IPR006133">
    <property type="entry name" value="DNA-dir_DNA_pol_B_exonuc"/>
</dbReference>
<dbReference type="EMBL" id="CANHGI010000003">
    <property type="protein sequence ID" value="CAI5445207.1"/>
    <property type="molecule type" value="Genomic_DNA"/>
</dbReference>
<feature type="region of interest" description="Disordered" evidence="2">
    <location>
        <begin position="264"/>
        <end position="293"/>
    </location>
</feature>
<feature type="compositionally biased region" description="Basic and acidic residues" evidence="2">
    <location>
        <begin position="309"/>
        <end position="323"/>
    </location>
</feature>
<dbReference type="Gene3D" id="3.30.420.10">
    <property type="entry name" value="Ribonuclease H-like superfamily/Ribonuclease H"/>
    <property type="match status" value="1"/>
</dbReference>
<feature type="compositionally biased region" description="Acidic residues" evidence="2">
    <location>
        <begin position="324"/>
        <end position="341"/>
    </location>
</feature>
<proteinExistence type="predicted"/>
<evidence type="ECO:0008006" key="7">
    <source>
        <dbReference type="Google" id="ProtNLM"/>
    </source>
</evidence>
<protein>
    <recommendedName>
        <fullName evidence="7">DNA-directed DNA polymerase family B exonuclease domain-containing protein</fullName>
    </recommendedName>
</protein>
<gene>
    <name evidence="5" type="ORF">CAMP_LOCUS7844</name>
</gene>
<evidence type="ECO:0000259" key="3">
    <source>
        <dbReference type="Pfam" id="PF03104"/>
    </source>
</evidence>
<keyword evidence="6" id="KW-1185">Reference proteome</keyword>
<dbReference type="Pfam" id="PF24055">
    <property type="entry name" value="POL3_N"/>
    <property type="match status" value="1"/>
</dbReference>
<dbReference type="GO" id="GO:0005634">
    <property type="term" value="C:nucleus"/>
    <property type="evidence" value="ECO:0007669"/>
    <property type="project" value="TreeGrafter"/>
</dbReference>
<dbReference type="Proteomes" id="UP001152747">
    <property type="component" value="Unassembled WGS sequence"/>
</dbReference>
<dbReference type="GO" id="GO:0003887">
    <property type="term" value="F:DNA-directed DNA polymerase activity"/>
    <property type="evidence" value="ECO:0007669"/>
    <property type="project" value="UniProtKB-EC"/>
</dbReference>
<evidence type="ECO:0000313" key="6">
    <source>
        <dbReference type="Proteomes" id="UP001152747"/>
    </source>
</evidence>
<dbReference type="PANTHER" id="PTHR45812:SF1">
    <property type="entry name" value="DNA POLYMERASE ZETA CATALYTIC SUBUNIT"/>
    <property type="match status" value="1"/>
</dbReference>
<dbReference type="InterPro" id="IPR012337">
    <property type="entry name" value="RNaseH-like_sf"/>
</dbReference>
<feature type="compositionally biased region" description="Basic and acidic residues" evidence="2">
    <location>
        <begin position="342"/>
        <end position="354"/>
    </location>
</feature>
<dbReference type="AlphaFoldDB" id="A0A9P1MZB3"/>
<feature type="domain" description="DNA polymerase delta/zeta catalytic subunit N-terminal" evidence="4">
    <location>
        <begin position="3"/>
        <end position="61"/>
    </location>
</feature>
<dbReference type="SUPFAM" id="SSF53098">
    <property type="entry name" value="Ribonuclease H-like"/>
    <property type="match status" value="1"/>
</dbReference>
<comment type="catalytic activity">
    <reaction evidence="1">
        <text>DNA(n) + a 2'-deoxyribonucleoside 5'-triphosphate = DNA(n+1) + diphosphate</text>
        <dbReference type="Rhea" id="RHEA:22508"/>
        <dbReference type="Rhea" id="RHEA-COMP:17339"/>
        <dbReference type="Rhea" id="RHEA-COMP:17340"/>
        <dbReference type="ChEBI" id="CHEBI:33019"/>
        <dbReference type="ChEBI" id="CHEBI:61560"/>
        <dbReference type="ChEBI" id="CHEBI:173112"/>
        <dbReference type="EC" id="2.7.7.7"/>
    </reaction>
</comment>
<dbReference type="GO" id="GO:0042276">
    <property type="term" value="P:error-prone translesion synthesis"/>
    <property type="evidence" value="ECO:0007669"/>
    <property type="project" value="TreeGrafter"/>
</dbReference>
<accession>A0A9P1MZB3</accession>
<dbReference type="Gene3D" id="3.30.342.10">
    <property type="entry name" value="DNA Polymerase, chain B, domain 1"/>
    <property type="match status" value="1"/>
</dbReference>
<dbReference type="GO" id="GO:0003676">
    <property type="term" value="F:nucleic acid binding"/>
    <property type="evidence" value="ECO:0007669"/>
    <property type="project" value="InterPro"/>
</dbReference>
<feature type="region of interest" description="Disordered" evidence="2">
    <location>
        <begin position="305"/>
        <end position="354"/>
    </location>
</feature>
<evidence type="ECO:0000313" key="5">
    <source>
        <dbReference type="EMBL" id="CAI5445207.1"/>
    </source>
</evidence>
<dbReference type="InterPro" id="IPR036397">
    <property type="entry name" value="RNaseH_sf"/>
</dbReference>
<sequence length="714" mass="83676">MRNKLNRGIQKEIDLNSVSASTSYTKDYIYKMEGFTSRPIYGYQEEEEEFVRVYFSSPWYLQKATQCLGKEVLQKSVFQPFEAHLPFHLQFFVDNSIFGMDNVFVKNVKFRIPEDLADLDDQTIIYKDLTIGDIRKRKSELLSPLGKMTQCLVECDVNVEDILNREMQKDNEFSSNPGLDYIWKDEKERCDKIGIVLEDVFNSYDPRPSQIHPQEREMIRSARQIARKLRLSRNLPSRLDQLMDSQQSPEEIDIQNQTIWESPQEFGSQGNQEGIDEEEDVLNRTREDQEDLEDQKELELEMTMLVDSQKNRDQGKVQERDQDQDSEESEGEEDQEEDLEKIEEHPKQPEKIDKLEWITAPSAFRQKFRTAEHGIENHRENIRENQKNWDEDEILMDETEAGYEIEVEVQTGSREKEETCSRFLTQQTSMEESPSDNEESDIIGLCTISLELLIDTQSEMPNPMCDPIICASIAIYPDVCRQNGPTKHVIITSLRELENVEFCEVASSEIEIFEKIRELSLKFDVDIMIGYDINRLSWGYFWMRGKYLGLNLAMDRIMFEQGKHQEDERHLGKYSNLNQEKEVRTPNGRILVAVWRVIQSDLKLRSYDIGTACSQVLRRKIPILDNSTLTKRIKNPKNCKDVAIHLLKLARINISLLRELNWFFKNAEMARVYGIQFQEVWTRGSQLRVESMLLRMARKMNMVAPSITPIQRNL</sequence>
<dbReference type="PANTHER" id="PTHR45812">
    <property type="entry name" value="DNA POLYMERASE ZETA CATALYTIC SUBUNIT"/>
    <property type="match status" value="1"/>
</dbReference>
<dbReference type="OrthoDB" id="5845973at2759"/>
<feature type="domain" description="DNA-directed DNA polymerase family B exonuclease" evidence="3">
    <location>
        <begin position="430"/>
        <end position="608"/>
    </location>
</feature>
<reference evidence="5" key="1">
    <citation type="submission" date="2022-11" db="EMBL/GenBank/DDBJ databases">
        <authorList>
            <person name="Kikuchi T."/>
        </authorList>
    </citation>
    <scope>NUCLEOTIDE SEQUENCE</scope>
    <source>
        <strain evidence="5">PS1010</strain>
    </source>
</reference>
<dbReference type="InterPro" id="IPR030559">
    <property type="entry name" value="PolZ_Rev3"/>
</dbReference>
<dbReference type="Pfam" id="PF03104">
    <property type="entry name" value="DNA_pol_B_exo1"/>
    <property type="match status" value="1"/>
</dbReference>
<evidence type="ECO:0000256" key="2">
    <source>
        <dbReference type="SAM" id="MobiDB-lite"/>
    </source>
</evidence>
<name>A0A9P1MZB3_9PELO</name>
<evidence type="ECO:0000256" key="1">
    <source>
        <dbReference type="ARBA" id="ARBA00049244"/>
    </source>
</evidence>
<evidence type="ECO:0000259" key="4">
    <source>
        <dbReference type="Pfam" id="PF24055"/>
    </source>
</evidence>
<dbReference type="GO" id="GO:0000724">
    <property type="term" value="P:double-strand break repair via homologous recombination"/>
    <property type="evidence" value="ECO:0007669"/>
    <property type="project" value="TreeGrafter"/>
</dbReference>